<gene>
    <name evidence="4" type="ORF">SAMN04488529_102471</name>
</gene>
<evidence type="ECO:0000313" key="5">
    <source>
        <dbReference type="Proteomes" id="UP000198597"/>
    </source>
</evidence>
<sequence>MITNLELNIDRLEDFSGTVSVKKQNKILLEKAYGLANFSFNVKNKINTKHGIASGAKLFTAIAICQLVDSGLLSFDTLLKDCLNIKYLNYDDRITIKHLLTHSSGIPDYFEEDDINNVNEFSELYQNPPMYMLKTPKDHLKLFKNNPMEFEPGYKFDYTNAGYILLGLIIEEKSGLEFKEYMKKNIINKLKLSNTGYFSIDKLPEGCSYGYTKDHNGNLKSNIYSIPIVGGPDGGIYINVQDMSKVWNALLNFKLLREATTKELLTPHIHCENDCYYGYGIYIIKKENEIYKYFLMGGDPGAEFMSAVYPQNNVEVIVMCNRDSGANDVAMLVENSLC</sequence>
<dbReference type="InterPro" id="IPR050491">
    <property type="entry name" value="AmpC-like"/>
</dbReference>
<dbReference type="PANTHER" id="PTHR46825">
    <property type="entry name" value="D-ALANYL-D-ALANINE-CARBOXYPEPTIDASE/ENDOPEPTIDASE AMPH"/>
    <property type="match status" value="1"/>
</dbReference>
<dbReference type="Proteomes" id="UP000198597">
    <property type="component" value="Unassembled WGS sequence"/>
</dbReference>
<name>A0A1H0QRW6_9CLOT</name>
<keyword evidence="2" id="KW-0472">Membrane</keyword>
<dbReference type="AlphaFoldDB" id="A0A1H0QRW6"/>
<organism evidence="4 5">
    <name type="scientific">Clostridium gasigenes</name>
    <dbReference type="NCBI Taxonomy" id="94869"/>
    <lineage>
        <taxon>Bacteria</taxon>
        <taxon>Bacillati</taxon>
        <taxon>Bacillota</taxon>
        <taxon>Clostridia</taxon>
        <taxon>Eubacteriales</taxon>
        <taxon>Clostridiaceae</taxon>
        <taxon>Clostridium</taxon>
    </lineage>
</organism>
<dbReference type="Pfam" id="PF00144">
    <property type="entry name" value="Beta-lactamase"/>
    <property type="match status" value="1"/>
</dbReference>
<protein>
    <submittedName>
        <fullName evidence="4">CubicO group peptidase, beta-lactamase class C family</fullName>
    </submittedName>
</protein>
<evidence type="ECO:0000313" key="4">
    <source>
        <dbReference type="EMBL" id="SDP19428.1"/>
    </source>
</evidence>
<keyword evidence="5" id="KW-1185">Reference proteome</keyword>
<feature type="domain" description="Beta-lactamase-related" evidence="3">
    <location>
        <begin position="19"/>
        <end position="329"/>
    </location>
</feature>
<dbReference type="InterPro" id="IPR001466">
    <property type="entry name" value="Beta-lactam-related"/>
</dbReference>
<dbReference type="OrthoDB" id="9797709at2"/>
<reference evidence="4 5" key="1">
    <citation type="submission" date="2016-10" db="EMBL/GenBank/DDBJ databases">
        <authorList>
            <person name="de Groot N.N."/>
        </authorList>
    </citation>
    <scope>NUCLEOTIDE SEQUENCE [LARGE SCALE GENOMIC DNA]</scope>
    <source>
        <strain evidence="4 5">DSM 12272</strain>
    </source>
</reference>
<dbReference type="InterPro" id="IPR012338">
    <property type="entry name" value="Beta-lactam/transpept-like"/>
</dbReference>
<evidence type="ECO:0000256" key="2">
    <source>
        <dbReference type="ARBA" id="ARBA00023136"/>
    </source>
</evidence>
<dbReference type="Gene3D" id="3.40.710.10">
    <property type="entry name" value="DD-peptidase/beta-lactamase superfamily"/>
    <property type="match status" value="1"/>
</dbReference>
<proteinExistence type="predicted"/>
<dbReference type="RefSeq" id="WP_089967478.1">
    <property type="nucleotide sequence ID" value="NZ_FNJM01000002.1"/>
</dbReference>
<dbReference type="PANTHER" id="PTHR46825:SF11">
    <property type="entry name" value="PENICILLIN-BINDING PROTEIN 4"/>
    <property type="match status" value="1"/>
</dbReference>
<accession>A0A1H0QRW6</accession>
<dbReference type="SUPFAM" id="SSF56601">
    <property type="entry name" value="beta-lactamase/transpeptidase-like"/>
    <property type="match status" value="1"/>
</dbReference>
<dbReference type="EMBL" id="FNJM01000002">
    <property type="protein sequence ID" value="SDP19428.1"/>
    <property type="molecule type" value="Genomic_DNA"/>
</dbReference>
<dbReference type="GO" id="GO:0016020">
    <property type="term" value="C:membrane"/>
    <property type="evidence" value="ECO:0007669"/>
    <property type="project" value="UniProtKB-SubCell"/>
</dbReference>
<evidence type="ECO:0000256" key="1">
    <source>
        <dbReference type="ARBA" id="ARBA00004370"/>
    </source>
</evidence>
<comment type="subcellular location">
    <subcellularLocation>
        <location evidence="1">Membrane</location>
    </subcellularLocation>
</comment>
<evidence type="ECO:0000259" key="3">
    <source>
        <dbReference type="Pfam" id="PF00144"/>
    </source>
</evidence>
<dbReference type="STRING" id="94869.SAMN04488529_102471"/>